<accession>A0ABY1ZLT1</accession>
<protein>
    <recommendedName>
        <fullName evidence="3">Type II secretion system protein GspB C-terminal domain-containing protein</fullName>
    </recommendedName>
</protein>
<feature type="transmembrane region" description="Helical" evidence="2">
    <location>
        <begin position="38"/>
        <end position="60"/>
    </location>
</feature>
<dbReference type="Pfam" id="PF16537">
    <property type="entry name" value="T2SSB"/>
    <property type="match status" value="1"/>
</dbReference>
<evidence type="ECO:0000256" key="2">
    <source>
        <dbReference type="SAM" id="Phobius"/>
    </source>
</evidence>
<comment type="caution">
    <text evidence="4">The sequence shown here is derived from an EMBL/GenBank/DDBJ whole genome shotgun (WGS) entry which is preliminary data.</text>
</comment>
<evidence type="ECO:0000313" key="4">
    <source>
        <dbReference type="EMBL" id="TBW54722.1"/>
    </source>
</evidence>
<keyword evidence="5" id="KW-1185">Reference proteome</keyword>
<keyword evidence="2" id="KW-0472">Membrane</keyword>
<dbReference type="EMBL" id="SJDL01000019">
    <property type="protein sequence ID" value="TBW54722.1"/>
    <property type="molecule type" value="Genomic_DNA"/>
</dbReference>
<keyword evidence="2" id="KW-0812">Transmembrane</keyword>
<reference evidence="4 5" key="1">
    <citation type="submission" date="2019-02" db="EMBL/GenBank/DDBJ databases">
        <title>Marinobacter halodurans sp. nov., a marine bacterium isolated from sea tidal flat.</title>
        <authorList>
            <person name="Yoo Y."/>
            <person name="Lee D.W."/>
            <person name="Kim B.S."/>
            <person name="Kim J.-J."/>
        </authorList>
    </citation>
    <scope>NUCLEOTIDE SEQUENCE [LARGE SCALE GENOMIC DNA]</scope>
    <source>
        <strain evidence="4 5">YJ-S3-2</strain>
    </source>
</reference>
<evidence type="ECO:0000256" key="1">
    <source>
        <dbReference type="SAM" id="MobiDB-lite"/>
    </source>
</evidence>
<feature type="domain" description="Type II secretion system protein GspB C-terminal" evidence="3">
    <location>
        <begin position="196"/>
        <end position="252"/>
    </location>
</feature>
<sequence>MSYILDALRKSESDRQQGRVPDLAQSVQMVHKPRRRSIPVGSWVALALLFNGLILAAIFWPGSGFLATSVDKQGTVAASVKQTPESSTADAASENGSRSEPSGAAQEKTADAPEVIEPEPTVIKPSTPSQEPAPTYAEKAFPEAGSAATDSDEPTLIVPSQSDASTPALPASNFDFADGPPVEHLVEKPIAFQRKIPDLHFSSHIYASDPAARRVMINGNYLRPGDSFSGIRVEAITSDGVVLSAYGETFRVGVVRDWTSPR</sequence>
<feature type="region of interest" description="Disordered" evidence="1">
    <location>
        <begin position="78"/>
        <end position="135"/>
    </location>
</feature>
<dbReference type="InterPro" id="IPR032389">
    <property type="entry name" value="GspB_C"/>
</dbReference>
<evidence type="ECO:0000259" key="3">
    <source>
        <dbReference type="Pfam" id="PF16537"/>
    </source>
</evidence>
<proteinExistence type="predicted"/>
<name>A0ABY1ZLT1_9GAMM</name>
<feature type="compositionally biased region" description="Polar residues" evidence="1">
    <location>
        <begin position="80"/>
        <end position="100"/>
    </location>
</feature>
<dbReference type="Proteomes" id="UP000313645">
    <property type="component" value="Unassembled WGS sequence"/>
</dbReference>
<keyword evidence="2" id="KW-1133">Transmembrane helix</keyword>
<organism evidence="4 5">
    <name type="scientific">Marinobacter halodurans</name>
    <dbReference type="NCBI Taxonomy" id="2528979"/>
    <lineage>
        <taxon>Bacteria</taxon>
        <taxon>Pseudomonadati</taxon>
        <taxon>Pseudomonadota</taxon>
        <taxon>Gammaproteobacteria</taxon>
        <taxon>Pseudomonadales</taxon>
        <taxon>Marinobacteraceae</taxon>
        <taxon>Marinobacter</taxon>
    </lineage>
</organism>
<dbReference type="RefSeq" id="WP_131482261.1">
    <property type="nucleotide sequence ID" value="NZ_SJDL01000019.1"/>
</dbReference>
<gene>
    <name evidence="4" type="ORF">EZI54_12685</name>
</gene>
<evidence type="ECO:0000313" key="5">
    <source>
        <dbReference type="Proteomes" id="UP000313645"/>
    </source>
</evidence>